<keyword evidence="1" id="KW-0812">Transmembrane</keyword>
<evidence type="ECO:0008006" key="3">
    <source>
        <dbReference type="Google" id="ProtNLM"/>
    </source>
</evidence>
<reference evidence="2" key="1">
    <citation type="submission" date="2020-06" db="EMBL/GenBank/DDBJ databases">
        <authorList>
            <person name="Li T."/>
            <person name="Hu X."/>
            <person name="Zhang T."/>
            <person name="Song X."/>
            <person name="Zhang H."/>
            <person name="Dai N."/>
            <person name="Sheng W."/>
            <person name="Hou X."/>
            <person name="Wei L."/>
        </authorList>
    </citation>
    <scope>NUCLEOTIDE SEQUENCE</scope>
    <source>
        <strain evidence="2">KEN1</strain>
        <tissue evidence="2">Leaf</tissue>
    </source>
</reference>
<dbReference type="PANTHER" id="PTHR33116">
    <property type="entry name" value="REVERSE TRANSCRIPTASE ZINC-BINDING DOMAIN-CONTAINING PROTEIN-RELATED-RELATED"/>
    <property type="match status" value="1"/>
</dbReference>
<dbReference type="EMBL" id="JACGWN010000008">
    <property type="protein sequence ID" value="KAL0439528.1"/>
    <property type="molecule type" value="Genomic_DNA"/>
</dbReference>
<reference evidence="2" key="2">
    <citation type="journal article" date="2024" name="Plant">
        <title>Genomic evolution and insights into agronomic trait innovations of Sesamum species.</title>
        <authorList>
            <person name="Miao H."/>
            <person name="Wang L."/>
            <person name="Qu L."/>
            <person name="Liu H."/>
            <person name="Sun Y."/>
            <person name="Le M."/>
            <person name="Wang Q."/>
            <person name="Wei S."/>
            <person name="Zheng Y."/>
            <person name="Lin W."/>
            <person name="Duan Y."/>
            <person name="Cao H."/>
            <person name="Xiong S."/>
            <person name="Wang X."/>
            <person name="Wei L."/>
            <person name="Li C."/>
            <person name="Ma Q."/>
            <person name="Ju M."/>
            <person name="Zhao R."/>
            <person name="Li G."/>
            <person name="Mu C."/>
            <person name="Tian Q."/>
            <person name="Mei H."/>
            <person name="Zhang T."/>
            <person name="Gao T."/>
            <person name="Zhang H."/>
        </authorList>
    </citation>
    <scope>NUCLEOTIDE SEQUENCE</scope>
    <source>
        <strain evidence="2">KEN1</strain>
    </source>
</reference>
<organism evidence="2">
    <name type="scientific">Sesamum latifolium</name>
    <dbReference type="NCBI Taxonomy" id="2727402"/>
    <lineage>
        <taxon>Eukaryota</taxon>
        <taxon>Viridiplantae</taxon>
        <taxon>Streptophyta</taxon>
        <taxon>Embryophyta</taxon>
        <taxon>Tracheophyta</taxon>
        <taxon>Spermatophyta</taxon>
        <taxon>Magnoliopsida</taxon>
        <taxon>eudicotyledons</taxon>
        <taxon>Gunneridae</taxon>
        <taxon>Pentapetalae</taxon>
        <taxon>asterids</taxon>
        <taxon>lamiids</taxon>
        <taxon>Lamiales</taxon>
        <taxon>Pedaliaceae</taxon>
        <taxon>Sesamum</taxon>
    </lineage>
</organism>
<dbReference type="PANTHER" id="PTHR33116:SF76">
    <property type="entry name" value="DUF4283 DOMAIN-CONTAINING PROTEIN"/>
    <property type="match status" value="1"/>
</dbReference>
<name>A0AAW2WD10_9LAMI</name>
<sequence length="214" mass="24104">MIAWIEECISSTAFSVALNGGLHGFFTGTRGLRQGDPMSPYLFIAMEVLHLLLMQRLTNQIHSTTTGTEGVMPVRYLGLPLISSRLSATDCRPLLAKVDERIQGWEKLYLSFAARIQLIQSVLSTLNTYWAMAFILPKGIIMLIEARMRKFLRQGGTNSGMAKVAWRDICRPLEEGGKGSALEPLNQGLMCRHLWDILQENHKSIWVTWIRTIA</sequence>
<keyword evidence="1" id="KW-0472">Membrane</keyword>
<comment type="caution">
    <text evidence="2">The sequence shown here is derived from an EMBL/GenBank/DDBJ whole genome shotgun (WGS) entry which is preliminary data.</text>
</comment>
<evidence type="ECO:0000256" key="1">
    <source>
        <dbReference type="SAM" id="Phobius"/>
    </source>
</evidence>
<gene>
    <name evidence="2" type="ORF">Slati_2435800</name>
</gene>
<dbReference type="AlphaFoldDB" id="A0AAW2WD10"/>
<feature type="transmembrane region" description="Helical" evidence="1">
    <location>
        <begin position="126"/>
        <end position="144"/>
    </location>
</feature>
<keyword evidence="1" id="KW-1133">Transmembrane helix</keyword>
<proteinExistence type="predicted"/>
<accession>A0AAW2WD10</accession>
<evidence type="ECO:0000313" key="2">
    <source>
        <dbReference type="EMBL" id="KAL0439528.1"/>
    </source>
</evidence>
<protein>
    <recommendedName>
        <fullName evidence="3">Reverse transcriptase domain-containing protein</fullName>
    </recommendedName>
</protein>